<gene>
    <name evidence="3" type="primary">LOC118281890</name>
</gene>
<feature type="region of interest" description="Disordered" evidence="1">
    <location>
        <begin position="115"/>
        <end position="136"/>
    </location>
</feature>
<dbReference type="AlphaFoldDB" id="A0A9R0DKL4"/>
<dbReference type="RefSeq" id="XP_035458554.2">
    <property type="nucleotide sequence ID" value="XM_035602661.2"/>
</dbReference>
<feature type="compositionally biased region" description="Low complexity" evidence="1">
    <location>
        <begin position="415"/>
        <end position="441"/>
    </location>
</feature>
<evidence type="ECO:0000313" key="2">
    <source>
        <dbReference type="Proteomes" id="UP000829999"/>
    </source>
</evidence>
<organism evidence="2 3">
    <name type="scientific">Spodoptera frugiperda</name>
    <name type="common">Fall armyworm</name>
    <dbReference type="NCBI Taxonomy" id="7108"/>
    <lineage>
        <taxon>Eukaryota</taxon>
        <taxon>Metazoa</taxon>
        <taxon>Ecdysozoa</taxon>
        <taxon>Arthropoda</taxon>
        <taxon>Hexapoda</taxon>
        <taxon>Insecta</taxon>
        <taxon>Pterygota</taxon>
        <taxon>Neoptera</taxon>
        <taxon>Endopterygota</taxon>
        <taxon>Lepidoptera</taxon>
        <taxon>Glossata</taxon>
        <taxon>Ditrysia</taxon>
        <taxon>Noctuoidea</taxon>
        <taxon>Noctuidae</taxon>
        <taxon>Amphipyrinae</taxon>
        <taxon>Spodoptera</taxon>
    </lineage>
</organism>
<keyword evidence="2" id="KW-1185">Reference proteome</keyword>
<dbReference type="Proteomes" id="UP000829999">
    <property type="component" value="Chromosome 18"/>
</dbReference>
<accession>A0A9R0DKL4</accession>
<feature type="region of interest" description="Disordered" evidence="1">
    <location>
        <begin position="215"/>
        <end position="266"/>
    </location>
</feature>
<evidence type="ECO:0000313" key="3">
    <source>
        <dbReference type="RefSeq" id="XP_035458554.2"/>
    </source>
</evidence>
<feature type="region of interest" description="Disordered" evidence="1">
    <location>
        <begin position="403"/>
        <end position="443"/>
    </location>
</feature>
<proteinExistence type="predicted"/>
<feature type="compositionally biased region" description="Gly residues" evidence="1">
    <location>
        <begin position="216"/>
        <end position="226"/>
    </location>
</feature>
<protein>
    <submittedName>
        <fullName evidence="3">Uncharacterized protein LOC118281890 isoform X1</fullName>
    </submittedName>
</protein>
<feature type="compositionally biased region" description="Low complexity" evidence="1">
    <location>
        <begin position="243"/>
        <end position="266"/>
    </location>
</feature>
<reference evidence="3" key="1">
    <citation type="submission" date="2025-08" db="UniProtKB">
        <authorList>
            <consortium name="RefSeq"/>
        </authorList>
    </citation>
    <scope>IDENTIFICATION</scope>
    <source>
        <tissue evidence="3">Whole larval tissue</tissue>
    </source>
</reference>
<dbReference type="OrthoDB" id="8192083at2759"/>
<feature type="compositionally biased region" description="Acidic residues" evidence="1">
    <location>
        <begin position="228"/>
        <end position="242"/>
    </location>
</feature>
<evidence type="ECO:0000256" key="1">
    <source>
        <dbReference type="SAM" id="MobiDB-lite"/>
    </source>
</evidence>
<sequence>MQRLCAAENLQHSERRASGGGEWRAGRGALGWRGAGAGRCGTRSRAPAPITRVPGLPRQQQCTSRPNKVSNVENEQAVWCQSQSARDPDTARSMRSSLYLVALCALVAARAAPAPDAAPDAAPEPAPQPAAAAAADDRPEIIEIIAPAASAQETLATLNLGAPGSELSERNKRTIGILRQLFPSLTQIIEQKVQQLTSMVLQTFGPVVLRLFLGNRNGGGNTGGGTVELDDDDDDDDDDDEPASSTSSAGPSSTSSTSAPLTSAPSTRRRRALFFLPNALAEENQLLSGAESQQAEVRVAFGEGQADQQVAASDDQQTAAQTNAASIDEITLDDADNSEENRNKRFLSFGGSAGAGASGGGSGNFLFDIVRRAPEAMARAAGTAFRLFAGTDSLNVGLTASHTATLDPNDPQLVAGSSSGSSSGDAGASADGDDAGAAKGDNLTEGVPGPITRLFIIANRGIANLIQDLILRIAQTSERIVNFKARLITSII</sequence>
<dbReference type="GeneID" id="118281890"/>
<feature type="compositionally biased region" description="Polar residues" evidence="1">
    <location>
        <begin position="58"/>
        <end position="69"/>
    </location>
</feature>
<feature type="region of interest" description="Disordered" evidence="1">
    <location>
        <begin position="36"/>
        <end position="69"/>
    </location>
</feature>
<name>A0A9R0DKL4_SPOFR</name>